<evidence type="ECO:0000313" key="1">
    <source>
        <dbReference type="EMBL" id="SEH06318.1"/>
    </source>
</evidence>
<dbReference type="OrthoDB" id="9811262at2"/>
<dbReference type="InterPro" id="IPR009003">
    <property type="entry name" value="Peptidase_S1_PA"/>
</dbReference>
<dbReference type="Gene3D" id="2.40.10.10">
    <property type="entry name" value="Trypsin-like serine proteases"/>
    <property type="match status" value="2"/>
</dbReference>
<dbReference type="RefSeq" id="WP_103920110.1">
    <property type="nucleotide sequence ID" value="NZ_FMSV02000471.1"/>
</dbReference>
<accession>A0A1H6F867</accession>
<keyword evidence="2" id="KW-1185">Reference proteome</keyword>
<sequence>MTEYRYKTGLNILELLIEPDAPEPLDSFDVLQGRLLRHLDEYHKYGGSDSDINRDLGALNKLAREVSGHSFNSLCVAQREIEKRLKELLDKMPSVQARQLAARIVYNKNQISDDKNFLQSLLERYHLPQPENKLESTAYDIGPDIQWHGPEDEIQLQSFFQAAPEMLDMGLLKKAVEYSNRICLITLPALNRSATGFLLAPGKILTNYHVLKSSAQESLEHNAREAKLSFGYMTNNHGTVPPCFHLNPSQPILSQSPPEQLDYVLLQMEENAGIAPDLQAINYSLTLPIKGSGLYILQHPQGETMKLAIGRNGITGIDQDGARLQYVTRTAAGSSGSPCFNEDWQLIALHHAERARGFGTIREGILFKTIYEDIKAYL</sequence>
<dbReference type="EMBL" id="FMSV02000471">
    <property type="protein sequence ID" value="SEH06318.1"/>
    <property type="molecule type" value="Genomic_DNA"/>
</dbReference>
<dbReference type="InterPro" id="IPR043504">
    <property type="entry name" value="Peptidase_S1_PA_chymotrypsin"/>
</dbReference>
<reference evidence="1 2" key="1">
    <citation type="submission" date="2016-10" db="EMBL/GenBank/DDBJ databases">
        <authorList>
            <person name="de Groot N.N."/>
        </authorList>
    </citation>
    <scope>NUCLEOTIDE SEQUENCE [LARGE SCALE GENOMIC DNA]</scope>
    <source>
        <strain evidence="1">MBHS1</strain>
    </source>
</reference>
<dbReference type="SUPFAM" id="SSF50494">
    <property type="entry name" value="Trypsin-like serine proteases"/>
    <property type="match status" value="1"/>
</dbReference>
<organism evidence="1 2">
    <name type="scientific">Candidatus Venteria ishoeyi</name>
    <dbReference type="NCBI Taxonomy" id="1899563"/>
    <lineage>
        <taxon>Bacteria</taxon>
        <taxon>Pseudomonadati</taxon>
        <taxon>Pseudomonadota</taxon>
        <taxon>Gammaproteobacteria</taxon>
        <taxon>Thiotrichales</taxon>
        <taxon>Thiotrichaceae</taxon>
        <taxon>Venteria</taxon>
    </lineage>
</organism>
<proteinExistence type="predicted"/>
<dbReference type="Proteomes" id="UP000236724">
    <property type="component" value="Unassembled WGS sequence"/>
</dbReference>
<dbReference type="PANTHER" id="PTHR14389:SF3">
    <property type="entry name" value="PROTEIN FAM111A-LIKE"/>
    <property type="match status" value="1"/>
</dbReference>
<dbReference type="PANTHER" id="PTHR14389">
    <property type="entry name" value="SI:CH1073-475A24.1"/>
    <property type="match status" value="1"/>
</dbReference>
<dbReference type="AlphaFoldDB" id="A0A1H6F867"/>
<evidence type="ECO:0008006" key="3">
    <source>
        <dbReference type="Google" id="ProtNLM"/>
    </source>
</evidence>
<evidence type="ECO:0000313" key="2">
    <source>
        <dbReference type="Proteomes" id="UP000236724"/>
    </source>
</evidence>
<dbReference type="Pfam" id="PF13365">
    <property type="entry name" value="Trypsin_2"/>
    <property type="match status" value="1"/>
</dbReference>
<name>A0A1H6F867_9GAMM</name>
<protein>
    <recommendedName>
        <fullName evidence="3">Serine protease</fullName>
    </recommendedName>
</protein>
<gene>
    <name evidence="1" type="ORF">MBHS_02175</name>
</gene>